<dbReference type="PANTHER" id="PTHR34874:SF1">
    <property type="entry name" value="PROTEIN YCHN"/>
    <property type="match status" value="1"/>
</dbReference>
<dbReference type="EMBL" id="CP013065">
    <property type="protein sequence ID" value="ALM13775.1"/>
    <property type="molecule type" value="Genomic_DNA"/>
</dbReference>
<dbReference type="Gene3D" id="3.40.1260.10">
    <property type="entry name" value="DsrEFH-like"/>
    <property type="match status" value="1"/>
</dbReference>
<dbReference type="Pfam" id="PF02635">
    <property type="entry name" value="DsrE"/>
    <property type="match status" value="1"/>
</dbReference>
<evidence type="ECO:0000313" key="2">
    <source>
        <dbReference type="Proteomes" id="UP000069135"/>
    </source>
</evidence>
<dbReference type="STRING" id="1735162.PeribacterB2_1116"/>
<dbReference type="PANTHER" id="PTHR34874">
    <property type="entry name" value="PROTEIN YCHN"/>
    <property type="match status" value="1"/>
</dbReference>
<accession>A0A0S1SJJ5</accession>
<dbReference type="KEGG" id="prf:PeribacterA2_1114"/>
<dbReference type="InterPro" id="IPR027396">
    <property type="entry name" value="DsrEFH-like"/>
</dbReference>
<proteinExistence type="predicted"/>
<accession>A0A0S1SJS8</accession>
<accession>A0A0S1SWD4</accession>
<accession>A0A0S1STK1</accession>
<protein>
    <submittedName>
        <fullName evidence="1">Uncharacterized protein</fullName>
    </submittedName>
</protein>
<reference evidence="1 2" key="2">
    <citation type="journal article" date="2016" name="PeerJ">
        <title>Analysis of five complete genome sequences for members of the class Peribacteria in the recently recognized Peregrinibacteria bacterial phylum.</title>
        <authorList>
            <person name="Anantharaman K."/>
            <person name="Brown C.T."/>
            <person name="Burstein D."/>
            <person name="Castelle C.J."/>
            <person name="Probst A.J."/>
            <person name="Thomas B.C."/>
            <person name="Williams K.H."/>
            <person name="Banfield J.F."/>
        </authorList>
    </citation>
    <scope>NUCLEOTIDE SEQUENCE [LARGE SCALE GENOMIC DNA]</scope>
    <source>
        <strain evidence="1">RIFOXYD1_FULL_PER-ii_59_16</strain>
    </source>
</reference>
<name>A0A0S1SWD4_9BACT</name>
<dbReference type="InterPro" id="IPR003787">
    <property type="entry name" value="Sulphur_relay_DsrE/F-like"/>
</dbReference>
<dbReference type="Proteomes" id="UP000069135">
    <property type="component" value="Chromosome"/>
</dbReference>
<sequence>MKLGIILQSNEPEHVWNALRLAITARKAKHDVRIFLLSEGVELESILDSGDFDISRKVKEFTELQGQILACGTCLKSRSQPESAACPISTMTDLLHIVEESDRVLTFG</sequence>
<gene>
    <name evidence="1" type="ORF">PeribacterD1_1114</name>
</gene>
<dbReference type="AlphaFoldDB" id="A0A0S1SWD4"/>
<organism evidence="1 2">
    <name type="scientific">Candidatus Peribacter riflensis</name>
    <dbReference type="NCBI Taxonomy" id="1735162"/>
    <lineage>
        <taxon>Bacteria</taxon>
        <taxon>Candidatus Peregrinibacteriota</taxon>
        <taxon>Candidatus Peribacteria</taxon>
        <taxon>Candidatus Peribacterales</taxon>
        <taxon>Candidatus Peribacteraceae</taxon>
        <taxon>Candidatus Peribacter</taxon>
    </lineage>
</organism>
<evidence type="ECO:0000313" key="1">
    <source>
        <dbReference type="EMBL" id="ALM13775.1"/>
    </source>
</evidence>
<accession>A0A0S1SP24</accession>
<dbReference type="GO" id="GO:0005829">
    <property type="term" value="C:cytosol"/>
    <property type="evidence" value="ECO:0007669"/>
    <property type="project" value="TreeGrafter"/>
</dbReference>
<reference evidence="2" key="1">
    <citation type="submission" date="2015-10" db="EMBL/GenBank/DDBJ databases">
        <title>Analysis of five complete genome sequences for members of the class Peribacteria in the recently recognized Peregrinibacteria bacterial phylum.</title>
        <authorList>
            <person name="Anantharaman K."/>
            <person name="Brown C.T."/>
            <person name="Burstein D."/>
            <person name="Castelle C.J."/>
            <person name="Probst A.J."/>
            <person name="Thomas B.C."/>
            <person name="Williams K.H."/>
            <person name="Banfield J.F."/>
        </authorList>
    </citation>
    <scope>NUCLEOTIDE SEQUENCE [LARGE SCALE GENOMIC DNA]</scope>
</reference>
<dbReference type="SUPFAM" id="SSF75169">
    <property type="entry name" value="DsrEFH-like"/>
    <property type="match status" value="1"/>
</dbReference>